<accession>A0A437P8X8</accession>
<dbReference type="GO" id="GO:0006567">
    <property type="term" value="P:L-threonine catabolic process"/>
    <property type="evidence" value="ECO:0007669"/>
    <property type="project" value="UniProtKB-UniRule"/>
</dbReference>
<organism evidence="7 8">
    <name type="scientific">Methylobacterium oryzihabitans</name>
    <dbReference type="NCBI Taxonomy" id="2499852"/>
    <lineage>
        <taxon>Bacteria</taxon>
        <taxon>Pseudomonadati</taxon>
        <taxon>Pseudomonadota</taxon>
        <taxon>Alphaproteobacteria</taxon>
        <taxon>Hyphomicrobiales</taxon>
        <taxon>Methylobacteriaceae</taxon>
        <taxon>Methylobacterium</taxon>
    </lineage>
</organism>
<evidence type="ECO:0000256" key="1">
    <source>
        <dbReference type="ARBA" id="ARBA00001933"/>
    </source>
</evidence>
<dbReference type="SUPFAM" id="SSF53383">
    <property type="entry name" value="PLP-dependent transferases"/>
    <property type="match status" value="1"/>
</dbReference>
<evidence type="ECO:0000259" key="6">
    <source>
        <dbReference type="Pfam" id="PF01212"/>
    </source>
</evidence>
<evidence type="ECO:0000256" key="5">
    <source>
        <dbReference type="PIRNR" id="PIRNR038940"/>
    </source>
</evidence>
<feature type="domain" description="Aromatic amino acid beta-eliminating lyase/threonine aldolase" evidence="6">
    <location>
        <begin position="3"/>
        <end position="290"/>
    </location>
</feature>
<evidence type="ECO:0000256" key="2">
    <source>
        <dbReference type="ARBA" id="ARBA00006966"/>
    </source>
</evidence>
<proteinExistence type="inferred from homology"/>
<protein>
    <recommendedName>
        <fullName evidence="5">L-threonine aldolase</fullName>
        <ecNumber evidence="5">4.1.2.48</ecNumber>
    </recommendedName>
</protein>
<keyword evidence="5" id="KW-0456">Lyase</keyword>
<dbReference type="InterPro" id="IPR026273">
    <property type="entry name" value="Low_specificity_L-TA_bact"/>
</dbReference>
<dbReference type="RefSeq" id="WP_127728661.1">
    <property type="nucleotide sequence ID" value="NZ_SACP01000008.1"/>
</dbReference>
<comment type="catalytic activity">
    <reaction evidence="5">
        <text>L-threonine = acetaldehyde + glycine</text>
        <dbReference type="Rhea" id="RHEA:19625"/>
        <dbReference type="ChEBI" id="CHEBI:15343"/>
        <dbReference type="ChEBI" id="CHEBI:57305"/>
        <dbReference type="ChEBI" id="CHEBI:57926"/>
        <dbReference type="EC" id="4.1.2.48"/>
    </reaction>
</comment>
<evidence type="ECO:0000313" key="8">
    <source>
        <dbReference type="Proteomes" id="UP000286997"/>
    </source>
</evidence>
<gene>
    <name evidence="7" type="ORF">EOE48_10050</name>
</gene>
<dbReference type="EC" id="4.1.2.48" evidence="5"/>
<dbReference type="InterPro" id="IPR015421">
    <property type="entry name" value="PyrdxlP-dep_Trfase_major"/>
</dbReference>
<dbReference type="Pfam" id="PF01212">
    <property type="entry name" value="Beta_elim_lyase"/>
    <property type="match status" value="1"/>
</dbReference>
<comment type="catalytic activity">
    <reaction evidence="5">
        <text>L-allo-threonine = acetaldehyde + glycine</text>
        <dbReference type="Rhea" id="RHEA:26209"/>
        <dbReference type="ChEBI" id="CHEBI:15343"/>
        <dbReference type="ChEBI" id="CHEBI:57305"/>
        <dbReference type="ChEBI" id="CHEBI:58585"/>
        <dbReference type="EC" id="4.1.2.48"/>
    </reaction>
</comment>
<dbReference type="PANTHER" id="PTHR48097:SF5">
    <property type="entry name" value="LOW SPECIFICITY L-THREONINE ALDOLASE"/>
    <property type="match status" value="1"/>
</dbReference>
<comment type="caution">
    <text evidence="7">The sequence shown here is derived from an EMBL/GenBank/DDBJ whole genome shotgun (WGS) entry which is preliminary data.</text>
</comment>
<dbReference type="OrthoDB" id="9774495at2"/>
<dbReference type="GO" id="GO:0008732">
    <property type="term" value="F:L-allo-threonine aldolase activity"/>
    <property type="evidence" value="ECO:0007669"/>
    <property type="project" value="RHEA"/>
</dbReference>
<comment type="function">
    <text evidence="5">Catalyzes the cleavage of L-allo-threonine and L-threonine to glycine and acetaldehyde.</text>
</comment>
<keyword evidence="8" id="KW-1185">Reference proteome</keyword>
<dbReference type="InterPro" id="IPR001597">
    <property type="entry name" value="ArAA_b-elim_lyase/Thr_aldolase"/>
</dbReference>
<dbReference type="Proteomes" id="UP000286997">
    <property type="component" value="Unassembled WGS sequence"/>
</dbReference>
<evidence type="ECO:0000256" key="4">
    <source>
        <dbReference type="ARBA" id="ARBA00022898"/>
    </source>
</evidence>
<dbReference type="InterPro" id="IPR015422">
    <property type="entry name" value="PyrdxlP-dep_Trfase_small"/>
</dbReference>
<comment type="cofactor">
    <cofactor evidence="1 5">
        <name>pyridoxal 5'-phosphate</name>
        <dbReference type="ChEBI" id="CHEBI:597326"/>
    </cofactor>
</comment>
<dbReference type="PIRSF" id="PIRSF038940">
    <property type="entry name" value="Low_specificity_LTA"/>
    <property type="match status" value="1"/>
</dbReference>
<dbReference type="PANTHER" id="PTHR48097">
    <property type="entry name" value="L-THREONINE ALDOLASE-RELATED"/>
    <property type="match status" value="1"/>
</dbReference>
<sequence length="354" mass="36501">MNFASDNVTGASTAILDAIVRSNAGPLASYGADPLSAAVTERFRALFECPDLAVFPVATGTAANAIALAALVPPFGACLCHEEAHVMTDECGAPEFFMHGAKLVGLPGEGGKIAPAALAAHLAVPARGVHHMPVRALSLSQATEGGLVYRPDEVAALSALAHEHGVAVHMDGARFANALATLGCTPAQATWRAGVDILSFGASKNGALAAEAILVFRPDLAETIAYRRKRGGHLLSKGRLLAAQLDAYLADGHWLANAAQANRMAARLARGLARLPGVRLPWPVEANEVFPILPAALDARLRAAGAVYHPWRTASLPAGESVGEGERLVRLICAFSTSETDVDALLAAAGADGA</sequence>
<dbReference type="InterPro" id="IPR015424">
    <property type="entry name" value="PyrdxlP-dep_Trfase"/>
</dbReference>
<dbReference type="Gene3D" id="3.90.1150.10">
    <property type="entry name" value="Aspartate Aminotransferase, domain 1"/>
    <property type="match status" value="1"/>
</dbReference>
<keyword evidence="4 5" id="KW-0663">Pyridoxal phosphate</keyword>
<dbReference type="Gene3D" id="3.40.640.10">
    <property type="entry name" value="Type I PLP-dependent aspartate aminotransferase-like (Major domain)"/>
    <property type="match status" value="1"/>
</dbReference>
<evidence type="ECO:0000256" key="3">
    <source>
        <dbReference type="ARBA" id="ARBA00011881"/>
    </source>
</evidence>
<name>A0A437P8X8_9HYPH</name>
<reference evidence="7 8" key="1">
    <citation type="submission" date="2019-01" db="EMBL/GenBank/DDBJ databases">
        <authorList>
            <person name="Chen W.-M."/>
        </authorList>
    </citation>
    <scope>NUCLEOTIDE SEQUENCE [LARGE SCALE GENOMIC DNA]</scope>
    <source>
        <strain evidence="7 8">TER-1</strain>
    </source>
</reference>
<comment type="subunit">
    <text evidence="3">Homotetramer.</text>
</comment>
<dbReference type="AlphaFoldDB" id="A0A437P8X8"/>
<comment type="similarity">
    <text evidence="2 5">Belongs to the threonine aldolase family.</text>
</comment>
<dbReference type="EMBL" id="SACP01000008">
    <property type="protein sequence ID" value="RVU18717.1"/>
    <property type="molecule type" value="Genomic_DNA"/>
</dbReference>
<evidence type="ECO:0000313" key="7">
    <source>
        <dbReference type="EMBL" id="RVU18717.1"/>
    </source>
</evidence>